<sequence length="316" mass="35064">MKDKPLVSILINNHNYAGFLPDAIDSALQQTYPHTEVIVVDDGSTDNSREIIASYGDKIIPLLKPNGGQVSAFNAGFAASRGDIICFLDADDLYLSKKVAEVVNALGDRQDLGWCFDRLKFVDVNLKDIADNKSIPDHYAGTVREYDLREKTKQGKPGKNFPYSSTSGISARRSLLQKILPIPEKDQSTLLNETFLIFPSLFLSKGVVVYKELGFYRIHGNNANATTKDKLRPARISILHAYWIREKFPSLYKYTNCLMGAGIGVCQANGGIEAQYQPLVQSYLSSVTLPEKLEIYVRAGLNFVKSKVLDTTSRSA</sequence>
<protein>
    <submittedName>
        <fullName evidence="2">Glycosyltransferase</fullName>
    </submittedName>
</protein>
<name>A0A926VIZ6_9CYAN</name>
<accession>A0A926VIZ6</accession>
<keyword evidence="3" id="KW-1185">Reference proteome</keyword>
<organism evidence="2 3">
    <name type="scientific">Aerosakkonema funiforme FACHB-1375</name>
    <dbReference type="NCBI Taxonomy" id="2949571"/>
    <lineage>
        <taxon>Bacteria</taxon>
        <taxon>Bacillati</taxon>
        <taxon>Cyanobacteriota</taxon>
        <taxon>Cyanophyceae</taxon>
        <taxon>Oscillatoriophycideae</taxon>
        <taxon>Aerosakkonematales</taxon>
        <taxon>Aerosakkonemataceae</taxon>
        <taxon>Aerosakkonema</taxon>
    </lineage>
</organism>
<dbReference type="Gene3D" id="3.90.550.10">
    <property type="entry name" value="Spore Coat Polysaccharide Biosynthesis Protein SpsA, Chain A"/>
    <property type="match status" value="1"/>
</dbReference>
<dbReference type="EMBL" id="JACJPW010000059">
    <property type="protein sequence ID" value="MBD2183567.1"/>
    <property type="molecule type" value="Genomic_DNA"/>
</dbReference>
<comment type="caution">
    <text evidence="2">The sequence shown here is derived from an EMBL/GenBank/DDBJ whole genome shotgun (WGS) entry which is preliminary data.</text>
</comment>
<dbReference type="InterPro" id="IPR001173">
    <property type="entry name" value="Glyco_trans_2-like"/>
</dbReference>
<dbReference type="InterPro" id="IPR050834">
    <property type="entry name" value="Glycosyltransf_2"/>
</dbReference>
<dbReference type="RefSeq" id="WP_190468152.1">
    <property type="nucleotide sequence ID" value="NZ_JACJPW010000059.1"/>
</dbReference>
<dbReference type="Proteomes" id="UP000641646">
    <property type="component" value="Unassembled WGS sequence"/>
</dbReference>
<dbReference type="Pfam" id="PF00535">
    <property type="entry name" value="Glycos_transf_2"/>
    <property type="match status" value="1"/>
</dbReference>
<evidence type="ECO:0000313" key="2">
    <source>
        <dbReference type="EMBL" id="MBD2183567.1"/>
    </source>
</evidence>
<reference evidence="2" key="1">
    <citation type="journal article" date="2015" name="ISME J.">
        <title>Draft Genome Sequence of Streptomyces incarnatus NRRL8089, which Produces the Nucleoside Antibiotic Sinefungin.</title>
        <authorList>
            <person name="Oshima K."/>
            <person name="Hattori M."/>
            <person name="Shimizu H."/>
            <person name="Fukuda K."/>
            <person name="Nemoto M."/>
            <person name="Inagaki K."/>
            <person name="Tamura T."/>
        </authorList>
    </citation>
    <scope>NUCLEOTIDE SEQUENCE</scope>
    <source>
        <strain evidence="2">FACHB-1375</strain>
    </source>
</reference>
<dbReference type="PANTHER" id="PTHR43685:SF11">
    <property type="entry name" value="GLYCOSYLTRANSFERASE TAGX-RELATED"/>
    <property type="match status" value="1"/>
</dbReference>
<dbReference type="InterPro" id="IPR029044">
    <property type="entry name" value="Nucleotide-diphossugar_trans"/>
</dbReference>
<dbReference type="PANTHER" id="PTHR43685">
    <property type="entry name" value="GLYCOSYLTRANSFERASE"/>
    <property type="match status" value="1"/>
</dbReference>
<proteinExistence type="predicted"/>
<evidence type="ECO:0000313" key="3">
    <source>
        <dbReference type="Proteomes" id="UP000641646"/>
    </source>
</evidence>
<gene>
    <name evidence="2" type="ORF">H6G03_21315</name>
</gene>
<reference evidence="2" key="2">
    <citation type="submission" date="2020-08" db="EMBL/GenBank/DDBJ databases">
        <authorList>
            <person name="Chen M."/>
            <person name="Teng W."/>
            <person name="Zhao L."/>
            <person name="Hu C."/>
            <person name="Zhou Y."/>
            <person name="Han B."/>
            <person name="Song L."/>
            <person name="Shu W."/>
        </authorList>
    </citation>
    <scope>NUCLEOTIDE SEQUENCE</scope>
    <source>
        <strain evidence="2">FACHB-1375</strain>
    </source>
</reference>
<dbReference type="SUPFAM" id="SSF53448">
    <property type="entry name" value="Nucleotide-diphospho-sugar transferases"/>
    <property type="match status" value="1"/>
</dbReference>
<feature type="domain" description="Glycosyltransferase 2-like" evidence="1">
    <location>
        <begin position="8"/>
        <end position="179"/>
    </location>
</feature>
<dbReference type="AlphaFoldDB" id="A0A926VIZ6"/>
<evidence type="ECO:0000259" key="1">
    <source>
        <dbReference type="Pfam" id="PF00535"/>
    </source>
</evidence>